<feature type="domain" description="Transglycosylase SLT" evidence="2">
    <location>
        <begin position="55"/>
        <end position="171"/>
    </location>
</feature>
<dbReference type="Pfam" id="PF07833">
    <property type="entry name" value="Cu_amine_oxidN1"/>
    <property type="match status" value="1"/>
</dbReference>
<dbReference type="Proteomes" id="UP000824165">
    <property type="component" value="Unassembled WGS sequence"/>
</dbReference>
<name>A0A9D1KRE9_9FIRM</name>
<accession>A0A9D1KRE9</accession>
<evidence type="ECO:0000259" key="3">
    <source>
        <dbReference type="Pfam" id="PF07833"/>
    </source>
</evidence>
<dbReference type="InterPro" id="IPR008258">
    <property type="entry name" value="Transglycosylase_SLT_dom_1"/>
</dbReference>
<dbReference type="AlphaFoldDB" id="A0A9D1KRE9"/>
<feature type="non-terminal residue" evidence="4">
    <location>
        <position position="328"/>
    </location>
</feature>
<dbReference type="Gene3D" id="1.10.530.10">
    <property type="match status" value="1"/>
</dbReference>
<dbReference type="InterPro" id="IPR012854">
    <property type="entry name" value="Cu_amine_oxidase-like_N"/>
</dbReference>
<dbReference type="Pfam" id="PF01464">
    <property type="entry name" value="SLT"/>
    <property type="match status" value="1"/>
</dbReference>
<proteinExistence type="predicted"/>
<dbReference type="EMBL" id="DVLU01000098">
    <property type="protein sequence ID" value="HIT86041.1"/>
    <property type="molecule type" value="Genomic_DNA"/>
</dbReference>
<gene>
    <name evidence="4" type="ORF">IAA60_09105</name>
</gene>
<feature type="domain" description="Copper amine oxidase-like N-terminal" evidence="3">
    <location>
        <begin position="220"/>
        <end position="327"/>
    </location>
</feature>
<reference evidence="4" key="2">
    <citation type="journal article" date="2021" name="PeerJ">
        <title>Extensive microbial diversity within the chicken gut microbiome revealed by metagenomics and culture.</title>
        <authorList>
            <person name="Gilroy R."/>
            <person name="Ravi A."/>
            <person name="Getino M."/>
            <person name="Pursley I."/>
            <person name="Horton D.L."/>
            <person name="Alikhan N.F."/>
            <person name="Baker D."/>
            <person name="Gharbi K."/>
            <person name="Hall N."/>
            <person name="Watson M."/>
            <person name="Adriaenssens E.M."/>
            <person name="Foster-Nyarko E."/>
            <person name="Jarju S."/>
            <person name="Secka A."/>
            <person name="Antonio M."/>
            <person name="Oren A."/>
            <person name="Chaudhuri R.R."/>
            <person name="La Ragione R."/>
            <person name="Hildebrand F."/>
            <person name="Pallen M.J."/>
        </authorList>
    </citation>
    <scope>NUCLEOTIDE SEQUENCE</scope>
    <source>
        <strain evidence="4">CHK181-108</strain>
    </source>
</reference>
<protein>
    <submittedName>
        <fullName evidence="4">Transglycosylase SLT domain-containing protein</fullName>
    </submittedName>
</protein>
<comment type="caution">
    <text evidence="4">The sequence shown here is derived from an EMBL/GenBank/DDBJ whole genome shotgun (WGS) entry which is preliminary data.</text>
</comment>
<dbReference type="Gene3D" id="3.30.457.10">
    <property type="entry name" value="Copper amine oxidase-like, N-terminal domain"/>
    <property type="match status" value="1"/>
</dbReference>
<sequence>MLKRKIAAALAAVCVMAPVSSFASGAIPDHRGTSMEGIAIGTESVNSNVKSYFDLFKEYGDQYGVDPNLLASICQQESSGINWSHRDDGSEMPAWGIMQIEYSLENAFAQFGKETTGVEWTLEDRLDPEKSISFAAHLISEMLIHYDCDYLKMIQGYNFGQTVLDRIIAAKGDGWMSERANAKSYVQNWQYATYGDAQYVEHVLRYYKQYMVYSGAKVRVNGELVKFENQYPIIENDRTLIPIRGLLESLGAEVEWDHANYNAIVERDGVRVVLPIGSQTAYVNGNAVELDVPAELRNGRTMVPLRFITDNFGIDITWDQDTRTVNID</sequence>
<organism evidence="4 5">
    <name type="scientific">Candidatus Ornithomonoglobus intestinigallinarum</name>
    <dbReference type="NCBI Taxonomy" id="2840894"/>
    <lineage>
        <taxon>Bacteria</taxon>
        <taxon>Bacillati</taxon>
        <taxon>Bacillota</taxon>
        <taxon>Clostridia</taxon>
        <taxon>Candidatus Ornithomonoglobus</taxon>
    </lineage>
</organism>
<evidence type="ECO:0000259" key="2">
    <source>
        <dbReference type="Pfam" id="PF01464"/>
    </source>
</evidence>
<evidence type="ECO:0000313" key="4">
    <source>
        <dbReference type="EMBL" id="HIT86041.1"/>
    </source>
</evidence>
<evidence type="ECO:0000256" key="1">
    <source>
        <dbReference type="SAM" id="SignalP"/>
    </source>
</evidence>
<feature type="signal peptide" evidence="1">
    <location>
        <begin position="1"/>
        <end position="23"/>
    </location>
</feature>
<evidence type="ECO:0000313" key="5">
    <source>
        <dbReference type="Proteomes" id="UP000824165"/>
    </source>
</evidence>
<dbReference type="SUPFAM" id="SSF55383">
    <property type="entry name" value="Copper amine oxidase, domain N"/>
    <property type="match status" value="1"/>
</dbReference>
<feature type="chain" id="PRO_5039642948" evidence="1">
    <location>
        <begin position="24"/>
        <end position="328"/>
    </location>
</feature>
<keyword evidence="1" id="KW-0732">Signal</keyword>
<dbReference type="InterPro" id="IPR023346">
    <property type="entry name" value="Lysozyme-like_dom_sf"/>
</dbReference>
<reference evidence="4" key="1">
    <citation type="submission" date="2020-10" db="EMBL/GenBank/DDBJ databases">
        <authorList>
            <person name="Gilroy R."/>
        </authorList>
    </citation>
    <scope>NUCLEOTIDE SEQUENCE</scope>
    <source>
        <strain evidence="4">CHK181-108</strain>
    </source>
</reference>
<dbReference type="SUPFAM" id="SSF53955">
    <property type="entry name" value="Lysozyme-like"/>
    <property type="match status" value="1"/>
</dbReference>
<dbReference type="InterPro" id="IPR036582">
    <property type="entry name" value="Mao_N_sf"/>
</dbReference>